<accession>A0A4R6XCL3</accession>
<dbReference type="InterPro" id="IPR000160">
    <property type="entry name" value="GGDEF_dom"/>
</dbReference>
<dbReference type="PANTHER" id="PTHR33121:SF70">
    <property type="entry name" value="SIGNALING PROTEIN YKOW"/>
    <property type="match status" value="1"/>
</dbReference>
<dbReference type="PROSITE" id="PS50883">
    <property type="entry name" value="EAL"/>
    <property type="match status" value="1"/>
</dbReference>
<comment type="cofactor">
    <cofactor evidence="1">
        <name>Mg(2+)</name>
        <dbReference type="ChEBI" id="CHEBI:18420"/>
    </cofactor>
</comment>
<dbReference type="SMART" id="SM00052">
    <property type="entry name" value="EAL"/>
    <property type="match status" value="1"/>
</dbReference>
<keyword evidence="3" id="KW-0973">c-di-GMP</keyword>
<evidence type="ECO:0000259" key="7">
    <source>
        <dbReference type="PROSITE" id="PS50887"/>
    </source>
</evidence>
<name>A0A4R6XCL3_9GAMM</name>
<dbReference type="SUPFAM" id="SSF141868">
    <property type="entry name" value="EAL domain-like"/>
    <property type="match status" value="1"/>
</dbReference>
<dbReference type="SMART" id="SM00267">
    <property type="entry name" value="GGDEF"/>
    <property type="match status" value="1"/>
</dbReference>
<organism evidence="8 9">
    <name type="scientific">Marinomonas communis</name>
    <dbReference type="NCBI Taxonomy" id="28254"/>
    <lineage>
        <taxon>Bacteria</taxon>
        <taxon>Pseudomonadati</taxon>
        <taxon>Pseudomonadota</taxon>
        <taxon>Gammaproteobacteria</taxon>
        <taxon>Oceanospirillales</taxon>
        <taxon>Oceanospirillaceae</taxon>
        <taxon>Marinomonas</taxon>
    </lineage>
</organism>
<comment type="catalytic activity">
    <reaction evidence="4">
        <text>3',3'-c-di-GMP + H2O = 5'-phosphoguanylyl(3'-&gt;5')guanosine + H(+)</text>
        <dbReference type="Rhea" id="RHEA:24902"/>
        <dbReference type="ChEBI" id="CHEBI:15377"/>
        <dbReference type="ChEBI" id="CHEBI:15378"/>
        <dbReference type="ChEBI" id="CHEBI:58754"/>
        <dbReference type="ChEBI" id="CHEBI:58805"/>
        <dbReference type="EC" id="3.1.4.52"/>
    </reaction>
    <physiologicalReaction direction="left-to-right" evidence="4">
        <dbReference type="Rhea" id="RHEA:24903"/>
    </physiologicalReaction>
</comment>
<keyword evidence="5" id="KW-0812">Transmembrane</keyword>
<dbReference type="InterPro" id="IPR001633">
    <property type="entry name" value="EAL_dom"/>
</dbReference>
<dbReference type="PANTHER" id="PTHR33121">
    <property type="entry name" value="CYCLIC DI-GMP PHOSPHODIESTERASE PDEF"/>
    <property type="match status" value="1"/>
</dbReference>
<dbReference type="Proteomes" id="UP000295729">
    <property type="component" value="Unassembled WGS sequence"/>
</dbReference>
<dbReference type="InterPro" id="IPR029787">
    <property type="entry name" value="Nucleotide_cyclase"/>
</dbReference>
<dbReference type="Gene3D" id="3.20.20.450">
    <property type="entry name" value="EAL domain"/>
    <property type="match status" value="1"/>
</dbReference>
<sequence>MKLGQRIAFRQAKIILFTSFLIGGISALLQFYSDLIHVRENLHDSIERSVSLYTPNLQRSIYNLDVVQVQNISELILADPLFASVQVFDDFGDQIGSTLQLAPVQSNWLTNISFHLLGLPLEMARTIVIPSSRERDAKLVLKMDKHYVASGLTSRAITLALTGLISTLLLSCILFIVFYFALSRPIQEIAKWVAHLDQDNKQQAAISPYTKADELGELVQSVEQIWHKKDLANRQIKTLAYYDTLTDLANRRMFIERLEEQLELTSQHPLVGAVMYLDIDRFKTINDSLGHHVGDQLLITFAQRLKGCLPDGAVTARFGGDEFVILLPAHYKNEQTAATCVQNIARQVNQLVSAPVQIGRHLIHCTTSIGLTIFPQSKDTSSQILRRADTALYRTKAEGRNGFRFFDVSMQRLAQSRWQLEEGLHQAIHRGELELWFQPQVTKEGVMSGAEVLLRWRHPTRGLISPLEFISVAEESGQIAAIEEWVLDETMRLIKHWDSMGLPETFRHVSINISPSHFMQSGFVSQVEGALERHTVANVNIELEITENLLIENFEQAIKTMKALQAKGIAFSIDDFGTGYSSLRYLSQLPLNVLKIDRSFVAPIDHESDETPIIDVIMLMAKKLGLEVIAEGVETQAQRTLLTERGCRLYQGYFFSKPLHHEEFYTLLKQERVLLPT</sequence>
<evidence type="ECO:0000313" key="8">
    <source>
        <dbReference type="EMBL" id="TDR15879.1"/>
    </source>
</evidence>
<dbReference type="GO" id="GO:0071732">
    <property type="term" value="P:cellular response to nitric oxide"/>
    <property type="evidence" value="ECO:0007669"/>
    <property type="project" value="UniProtKB-ARBA"/>
</dbReference>
<evidence type="ECO:0000256" key="4">
    <source>
        <dbReference type="ARBA" id="ARBA00051114"/>
    </source>
</evidence>
<dbReference type="EMBL" id="SNZA01000001">
    <property type="protein sequence ID" value="TDR15879.1"/>
    <property type="molecule type" value="Genomic_DNA"/>
</dbReference>
<dbReference type="SUPFAM" id="SSF55073">
    <property type="entry name" value="Nucleotide cyclase"/>
    <property type="match status" value="1"/>
</dbReference>
<evidence type="ECO:0000313" key="9">
    <source>
        <dbReference type="Proteomes" id="UP000295729"/>
    </source>
</evidence>
<dbReference type="FunFam" id="3.30.70.270:FF:000001">
    <property type="entry name" value="Diguanylate cyclase domain protein"/>
    <property type="match status" value="1"/>
</dbReference>
<dbReference type="NCBIfam" id="TIGR00254">
    <property type="entry name" value="GGDEF"/>
    <property type="match status" value="1"/>
</dbReference>
<evidence type="ECO:0000256" key="2">
    <source>
        <dbReference type="ARBA" id="ARBA00012282"/>
    </source>
</evidence>
<feature type="transmembrane region" description="Helical" evidence="5">
    <location>
        <begin position="12"/>
        <end position="32"/>
    </location>
</feature>
<dbReference type="CDD" id="cd01949">
    <property type="entry name" value="GGDEF"/>
    <property type="match status" value="1"/>
</dbReference>
<dbReference type="InterPro" id="IPR050706">
    <property type="entry name" value="Cyclic-di-GMP_PDE-like"/>
</dbReference>
<proteinExistence type="predicted"/>
<dbReference type="InterPro" id="IPR035919">
    <property type="entry name" value="EAL_sf"/>
</dbReference>
<evidence type="ECO:0000256" key="5">
    <source>
        <dbReference type="SAM" id="Phobius"/>
    </source>
</evidence>
<keyword evidence="5" id="KW-0472">Membrane</keyword>
<feature type="transmembrane region" description="Helical" evidence="5">
    <location>
        <begin position="156"/>
        <end position="182"/>
    </location>
</feature>
<dbReference type="FunFam" id="3.20.20.450:FF:000001">
    <property type="entry name" value="Cyclic di-GMP phosphodiesterase yahA"/>
    <property type="match status" value="1"/>
</dbReference>
<evidence type="ECO:0000256" key="3">
    <source>
        <dbReference type="ARBA" id="ARBA00022636"/>
    </source>
</evidence>
<keyword evidence="5" id="KW-1133">Transmembrane helix</keyword>
<dbReference type="Pfam" id="PF00990">
    <property type="entry name" value="GGDEF"/>
    <property type="match status" value="1"/>
</dbReference>
<dbReference type="GO" id="GO:0071111">
    <property type="term" value="F:cyclic-guanylate-specific phosphodiesterase activity"/>
    <property type="evidence" value="ECO:0007669"/>
    <property type="project" value="UniProtKB-EC"/>
</dbReference>
<evidence type="ECO:0000259" key="6">
    <source>
        <dbReference type="PROSITE" id="PS50883"/>
    </source>
</evidence>
<feature type="domain" description="EAL" evidence="6">
    <location>
        <begin position="417"/>
        <end position="672"/>
    </location>
</feature>
<evidence type="ECO:0000256" key="1">
    <source>
        <dbReference type="ARBA" id="ARBA00001946"/>
    </source>
</evidence>
<dbReference type="PROSITE" id="PS50887">
    <property type="entry name" value="GGDEF"/>
    <property type="match status" value="1"/>
</dbReference>
<comment type="caution">
    <text evidence="8">The sequence shown here is derived from an EMBL/GenBank/DDBJ whole genome shotgun (WGS) entry which is preliminary data.</text>
</comment>
<dbReference type="InterPro" id="IPR043128">
    <property type="entry name" value="Rev_trsase/Diguanyl_cyclase"/>
</dbReference>
<protein>
    <recommendedName>
        <fullName evidence="2">cyclic-guanylate-specific phosphodiesterase</fullName>
        <ecNumber evidence="2">3.1.4.52</ecNumber>
    </recommendedName>
</protein>
<feature type="domain" description="GGDEF" evidence="7">
    <location>
        <begin position="270"/>
        <end position="408"/>
    </location>
</feature>
<reference evidence="8 9" key="1">
    <citation type="submission" date="2019-03" db="EMBL/GenBank/DDBJ databases">
        <title>Genomic Encyclopedia of Type Strains, Phase IV (KMG-IV): sequencing the most valuable type-strain genomes for metagenomic binning, comparative biology and taxonomic classification.</title>
        <authorList>
            <person name="Goeker M."/>
        </authorList>
    </citation>
    <scope>NUCLEOTIDE SEQUENCE [LARGE SCALE GENOMIC DNA]</scope>
    <source>
        <strain evidence="8 9">DSM 5604</strain>
    </source>
</reference>
<dbReference type="CDD" id="cd01948">
    <property type="entry name" value="EAL"/>
    <property type="match status" value="1"/>
</dbReference>
<gene>
    <name evidence="8" type="ORF">C8D85_1258</name>
</gene>
<dbReference type="Gene3D" id="3.30.70.270">
    <property type="match status" value="1"/>
</dbReference>
<dbReference type="EC" id="3.1.4.52" evidence="2"/>
<dbReference type="Pfam" id="PF00563">
    <property type="entry name" value="EAL"/>
    <property type="match status" value="1"/>
</dbReference>
<keyword evidence="9" id="KW-1185">Reference proteome</keyword>
<dbReference type="AlphaFoldDB" id="A0A4R6XCL3"/>